<dbReference type="OrthoDB" id="120498at2759"/>
<evidence type="ECO:0000313" key="2">
    <source>
        <dbReference type="EMBL" id="GMF18394.1"/>
    </source>
</evidence>
<organism evidence="2 3">
    <name type="scientific">Phytophthora fragariaefolia</name>
    <dbReference type="NCBI Taxonomy" id="1490495"/>
    <lineage>
        <taxon>Eukaryota</taxon>
        <taxon>Sar</taxon>
        <taxon>Stramenopiles</taxon>
        <taxon>Oomycota</taxon>
        <taxon>Peronosporomycetes</taxon>
        <taxon>Peronosporales</taxon>
        <taxon>Peronosporaceae</taxon>
        <taxon>Phytophthora</taxon>
    </lineage>
</organism>
<name>A0A9W6WUW1_9STRA</name>
<dbReference type="AlphaFoldDB" id="A0A9W6WUW1"/>
<reference evidence="2" key="1">
    <citation type="submission" date="2023-04" db="EMBL/GenBank/DDBJ databases">
        <title>Phytophthora fragariaefolia NBRC 109709.</title>
        <authorList>
            <person name="Ichikawa N."/>
            <person name="Sato H."/>
            <person name="Tonouchi N."/>
        </authorList>
    </citation>
    <scope>NUCLEOTIDE SEQUENCE</scope>
    <source>
        <strain evidence="2">NBRC 109709</strain>
    </source>
</reference>
<gene>
    <name evidence="2" type="ORF">Pfra01_000159500</name>
</gene>
<feature type="compositionally biased region" description="Polar residues" evidence="1">
    <location>
        <begin position="45"/>
        <end position="59"/>
    </location>
</feature>
<sequence length="181" mass="20356">MSKHSPRQTYQFNECSQPPKMNPAQVNEVDDLPADQESPILTHIGDQTSAREGTGNLETALNEPVRADPKEASEREDPTSVQTERIRRIRVAQDAERRRADLKAYVRGDVESLTIMRAANASKIVDRFVRDEDGLLQYVDKGRKVDEVGEHEPQLRLVIPATMIDEVLQSCHDLIEGLVKG</sequence>
<keyword evidence="3" id="KW-1185">Reference proteome</keyword>
<feature type="compositionally biased region" description="Basic and acidic residues" evidence="1">
    <location>
        <begin position="65"/>
        <end position="78"/>
    </location>
</feature>
<proteinExistence type="predicted"/>
<accession>A0A9W6WUW1</accession>
<feature type="region of interest" description="Disordered" evidence="1">
    <location>
        <begin position="1"/>
        <end position="87"/>
    </location>
</feature>
<feature type="compositionally biased region" description="Polar residues" evidence="1">
    <location>
        <begin position="7"/>
        <end position="16"/>
    </location>
</feature>
<dbReference type="EMBL" id="BSXT01000128">
    <property type="protein sequence ID" value="GMF18394.1"/>
    <property type="molecule type" value="Genomic_DNA"/>
</dbReference>
<protein>
    <submittedName>
        <fullName evidence="2">Unnamed protein product</fullName>
    </submittedName>
</protein>
<dbReference type="Proteomes" id="UP001165121">
    <property type="component" value="Unassembled WGS sequence"/>
</dbReference>
<comment type="caution">
    <text evidence="2">The sequence shown here is derived from an EMBL/GenBank/DDBJ whole genome shotgun (WGS) entry which is preliminary data.</text>
</comment>
<evidence type="ECO:0000256" key="1">
    <source>
        <dbReference type="SAM" id="MobiDB-lite"/>
    </source>
</evidence>
<evidence type="ECO:0000313" key="3">
    <source>
        <dbReference type="Proteomes" id="UP001165121"/>
    </source>
</evidence>